<dbReference type="Proteomes" id="UP001164653">
    <property type="component" value="Chromosome"/>
</dbReference>
<protein>
    <submittedName>
        <fullName evidence="1">Uncharacterized protein</fullName>
    </submittedName>
</protein>
<evidence type="ECO:0000313" key="2">
    <source>
        <dbReference type="Proteomes" id="UP001164653"/>
    </source>
</evidence>
<sequence length="104" mass="11293">MQSKIKNQISQLAESDKVSGTITYIKDLLTAGPQGVTGKGMELGVGAVLARTALGRLPVPLNFLAPLVVEKVLMKHGVEEGRELLLKWLRWIKKATDEEPVTTA</sequence>
<name>A0A9E8NDN9_9BACT</name>
<keyword evidence="2" id="KW-1185">Reference proteome</keyword>
<dbReference type="EMBL" id="CP112998">
    <property type="protein sequence ID" value="WAC12294.1"/>
    <property type="molecule type" value="Genomic_DNA"/>
</dbReference>
<dbReference type="KEGG" id="dpf:ON006_31790"/>
<dbReference type="RefSeq" id="WP_244821840.1">
    <property type="nucleotide sequence ID" value="NZ_CP112998.1"/>
</dbReference>
<dbReference type="AlphaFoldDB" id="A0A9E8NDN9"/>
<proteinExistence type="predicted"/>
<reference evidence="1" key="1">
    <citation type="submission" date="2022-11" db="EMBL/GenBank/DDBJ databases">
        <title>Dyadobacter pollutisoli sp. nov., isolated from plastic dumped soil.</title>
        <authorList>
            <person name="Kim J.M."/>
            <person name="Kim K.R."/>
            <person name="Lee J.K."/>
            <person name="Hao L."/>
            <person name="Jeon C.O."/>
        </authorList>
    </citation>
    <scope>NUCLEOTIDE SEQUENCE</scope>
    <source>
        <strain evidence="1">U1</strain>
    </source>
</reference>
<organism evidence="1 2">
    <name type="scientific">Dyadobacter pollutisoli</name>
    <dbReference type="NCBI Taxonomy" id="2910158"/>
    <lineage>
        <taxon>Bacteria</taxon>
        <taxon>Pseudomonadati</taxon>
        <taxon>Bacteroidota</taxon>
        <taxon>Cytophagia</taxon>
        <taxon>Cytophagales</taxon>
        <taxon>Spirosomataceae</taxon>
        <taxon>Dyadobacter</taxon>
    </lineage>
</organism>
<accession>A0A9E8NDN9</accession>
<evidence type="ECO:0000313" key="1">
    <source>
        <dbReference type="EMBL" id="WAC12294.1"/>
    </source>
</evidence>
<gene>
    <name evidence="1" type="ORF">ON006_31790</name>
</gene>